<gene>
    <name evidence="1" type="ORF">TSPGSL018_13194</name>
</gene>
<sequence length="142" mass="16187">MKMHALDEKDRDETVDARLRVFESRIHEETEVARDDESKRVNQLLLVLGNRERRFLLPNGRRVLSVRAETSRLLDVGRPIGHVVRSELVPRIVLVEPFHNAESERLRKTAGASRPIRVESAPAHGTLSKQTRVVLGNQSRDA</sequence>
<feature type="non-terminal residue" evidence="1">
    <location>
        <position position="142"/>
    </location>
</feature>
<evidence type="ECO:0000313" key="1">
    <source>
        <dbReference type="EMBL" id="JAC66625.1"/>
    </source>
</evidence>
<protein>
    <submittedName>
        <fullName evidence="1">Uncharacterized protein</fullName>
    </submittedName>
</protein>
<dbReference type="AlphaFoldDB" id="A0A061R7L2"/>
<accession>A0A061R7L2</accession>
<organism evidence="1">
    <name type="scientific">Tetraselmis sp. GSL018</name>
    <dbReference type="NCBI Taxonomy" id="582737"/>
    <lineage>
        <taxon>Eukaryota</taxon>
        <taxon>Viridiplantae</taxon>
        <taxon>Chlorophyta</taxon>
        <taxon>core chlorophytes</taxon>
        <taxon>Chlorodendrophyceae</taxon>
        <taxon>Chlorodendrales</taxon>
        <taxon>Chlorodendraceae</taxon>
        <taxon>Tetraselmis</taxon>
    </lineage>
</organism>
<dbReference type="EMBL" id="GBEZ01020004">
    <property type="protein sequence ID" value="JAC66625.1"/>
    <property type="molecule type" value="Transcribed_RNA"/>
</dbReference>
<name>A0A061R7L2_9CHLO</name>
<reference evidence="1" key="1">
    <citation type="submission" date="2014-05" db="EMBL/GenBank/DDBJ databases">
        <title>The transcriptome of the halophilic microalga Tetraselmis sp. GSL018 isolated from the Great Salt Lake, Utah.</title>
        <authorList>
            <person name="Jinkerson R.E."/>
            <person name="D'Adamo S."/>
            <person name="Posewitz M.C."/>
        </authorList>
    </citation>
    <scope>NUCLEOTIDE SEQUENCE</scope>
    <source>
        <strain evidence="1">GSL018</strain>
    </source>
</reference>
<proteinExistence type="predicted"/>